<dbReference type="EMBL" id="MHNZ01000013">
    <property type="protein sequence ID" value="OGZ56602.1"/>
    <property type="molecule type" value="Genomic_DNA"/>
</dbReference>
<proteinExistence type="predicted"/>
<evidence type="ECO:0000256" key="1">
    <source>
        <dbReference type="SAM" id="Phobius"/>
    </source>
</evidence>
<keyword evidence="1" id="KW-0472">Membrane</keyword>
<dbReference type="AlphaFoldDB" id="A0A1G2H2A0"/>
<reference evidence="2 3" key="1">
    <citation type="journal article" date="2016" name="Nat. Commun.">
        <title>Thousands of microbial genomes shed light on interconnected biogeochemical processes in an aquifer system.</title>
        <authorList>
            <person name="Anantharaman K."/>
            <person name="Brown C.T."/>
            <person name="Hug L.A."/>
            <person name="Sharon I."/>
            <person name="Castelle C.J."/>
            <person name="Probst A.J."/>
            <person name="Thomas B.C."/>
            <person name="Singh A."/>
            <person name="Wilkins M.J."/>
            <person name="Karaoz U."/>
            <person name="Brodie E.L."/>
            <person name="Williams K.H."/>
            <person name="Hubbard S.S."/>
            <person name="Banfield J.F."/>
        </authorList>
    </citation>
    <scope>NUCLEOTIDE SEQUENCE [LARGE SCALE GENOMIC DNA]</scope>
</reference>
<gene>
    <name evidence="2" type="ORF">A3J04_02000</name>
</gene>
<keyword evidence="1" id="KW-0812">Transmembrane</keyword>
<feature type="transmembrane region" description="Helical" evidence="1">
    <location>
        <begin position="6"/>
        <end position="25"/>
    </location>
</feature>
<accession>A0A1G2H2A0</accession>
<keyword evidence="1" id="KW-1133">Transmembrane helix</keyword>
<protein>
    <recommendedName>
        <fullName evidence="4">DUF922 domain-containing protein</fullName>
    </recommendedName>
</protein>
<evidence type="ECO:0000313" key="3">
    <source>
        <dbReference type="Proteomes" id="UP000177954"/>
    </source>
</evidence>
<dbReference type="Pfam" id="PF06037">
    <property type="entry name" value="DUF922"/>
    <property type="match status" value="1"/>
</dbReference>
<evidence type="ECO:0000313" key="2">
    <source>
        <dbReference type="EMBL" id="OGZ56602.1"/>
    </source>
</evidence>
<dbReference type="STRING" id="1802129.A3J04_02000"/>
<evidence type="ECO:0008006" key="4">
    <source>
        <dbReference type="Google" id="ProtNLM"/>
    </source>
</evidence>
<dbReference type="Proteomes" id="UP000177954">
    <property type="component" value="Unassembled WGS sequence"/>
</dbReference>
<name>A0A1G2H2A0_9BACT</name>
<comment type="caution">
    <text evidence="2">The sequence shown here is derived from an EMBL/GenBank/DDBJ whole genome shotgun (WGS) entry which is preliminary data.</text>
</comment>
<organism evidence="2 3">
    <name type="scientific">Candidatus Ryanbacteria bacterium RIFCSPLOWO2_02_FULL_47_14</name>
    <dbReference type="NCBI Taxonomy" id="1802129"/>
    <lineage>
        <taxon>Bacteria</taxon>
        <taxon>Candidatus Ryaniibacteriota</taxon>
    </lineage>
</organism>
<sequence length="234" mass="25823">MKKIIIGFILLPLIIFATGVMFVLVGGGLNSMFKKDSGVSTAEDKTQPQTKKTDVPSAQAPNITQVTKPAISYAITYYDVSGLTKDEIKANMTQARKGTFLEGHNGATTAEININFKRRQLADKCETVMDKFDLSLIYTYPRLTSLPSVSSGIAAAWNTFIAALKVHEEGHAKIEVERANILFQKLLSLPEYKTCEEFDQAYDVATNTHEEETKLIGAQYDKDTQGGRLQGISF</sequence>
<dbReference type="InterPro" id="IPR010321">
    <property type="entry name" value="DUF922"/>
</dbReference>